<organism evidence="1 2">
    <name type="scientific">Paxillus rubicundulus Ve08.2h10</name>
    <dbReference type="NCBI Taxonomy" id="930991"/>
    <lineage>
        <taxon>Eukaryota</taxon>
        <taxon>Fungi</taxon>
        <taxon>Dikarya</taxon>
        <taxon>Basidiomycota</taxon>
        <taxon>Agaricomycotina</taxon>
        <taxon>Agaricomycetes</taxon>
        <taxon>Agaricomycetidae</taxon>
        <taxon>Boletales</taxon>
        <taxon>Paxilineae</taxon>
        <taxon>Paxillaceae</taxon>
        <taxon>Paxillus</taxon>
    </lineage>
</organism>
<accession>A0A0D0DPN7</accession>
<proteinExistence type="predicted"/>
<reference evidence="1 2" key="1">
    <citation type="submission" date="2014-04" db="EMBL/GenBank/DDBJ databases">
        <authorList>
            <consortium name="DOE Joint Genome Institute"/>
            <person name="Kuo A."/>
            <person name="Kohler A."/>
            <person name="Jargeat P."/>
            <person name="Nagy L.G."/>
            <person name="Floudas D."/>
            <person name="Copeland A."/>
            <person name="Barry K.W."/>
            <person name="Cichocki N."/>
            <person name="Veneault-Fourrey C."/>
            <person name="LaButti K."/>
            <person name="Lindquist E.A."/>
            <person name="Lipzen A."/>
            <person name="Lundell T."/>
            <person name="Morin E."/>
            <person name="Murat C."/>
            <person name="Sun H."/>
            <person name="Tunlid A."/>
            <person name="Henrissat B."/>
            <person name="Grigoriev I.V."/>
            <person name="Hibbett D.S."/>
            <person name="Martin F."/>
            <person name="Nordberg H.P."/>
            <person name="Cantor M.N."/>
            <person name="Hua S.X."/>
        </authorList>
    </citation>
    <scope>NUCLEOTIDE SEQUENCE [LARGE SCALE GENOMIC DNA]</scope>
    <source>
        <strain evidence="1 2">Ve08.2h10</strain>
    </source>
</reference>
<dbReference type="EMBL" id="KN825895">
    <property type="protein sequence ID" value="KIK80950.1"/>
    <property type="molecule type" value="Genomic_DNA"/>
</dbReference>
<keyword evidence="2" id="KW-1185">Reference proteome</keyword>
<sequence>GVQQKGVRSDVLLELIGRPTGSSLNEVRGDPRVCHSCCSSSPHGVTRNGMRQQGMYALHEPRPGGHIPRSHQPQLQMVRECGIAACDVPLHDADSVIAQGCTFDQDGIAITKLVHFVTRQGELEDIDGEDQGVTHG</sequence>
<evidence type="ECO:0000313" key="2">
    <source>
        <dbReference type="Proteomes" id="UP000054538"/>
    </source>
</evidence>
<evidence type="ECO:0000313" key="1">
    <source>
        <dbReference type="EMBL" id="KIK80950.1"/>
    </source>
</evidence>
<dbReference type="Proteomes" id="UP000054538">
    <property type="component" value="Unassembled WGS sequence"/>
</dbReference>
<name>A0A0D0DPN7_9AGAM</name>
<protein>
    <submittedName>
        <fullName evidence="1">Uncharacterized protein</fullName>
    </submittedName>
</protein>
<reference evidence="2" key="2">
    <citation type="submission" date="2015-01" db="EMBL/GenBank/DDBJ databases">
        <title>Evolutionary Origins and Diversification of the Mycorrhizal Mutualists.</title>
        <authorList>
            <consortium name="DOE Joint Genome Institute"/>
            <consortium name="Mycorrhizal Genomics Consortium"/>
            <person name="Kohler A."/>
            <person name="Kuo A."/>
            <person name="Nagy L.G."/>
            <person name="Floudas D."/>
            <person name="Copeland A."/>
            <person name="Barry K.W."/>
            <person name="Cichocki N."/>
            <person name="Veneault-Fourrey C."/>
            <person name="LaButti K."/>
            <person name="Lindquist E.A."/>
            <person name="Lipzen A."/>
            <person name="Lundell T."/>
            <person name="Morin E."/>
            <person name="Murat C."/>
            <person name="Riley R."/>
            <person name="Ohm R."/>
            <person name="Sun H."/>
            <person name="Tunlid A."/>
            <person name="Henrissat B."/>
            <person name="Grigoriev I.V."/>
            <person name="Hibbett D.S."/>
            <person name="Martin F."/>
        </authorList>
    </citation>
    <scope>NUCLEOTIDE SEQUENCE [LARGE SCALE GENOMIC DNA]</scope>
    <source>
        <strain evidence="2">Ve08.2h10</strain>
    </source>
</reference>
<dbReference type="HOGENOM" id="CLU_1880392_0_0_1"/>
<feature type="non-terminal residue" evidence="1">
    <location>
        <position position="1"/>
    </location>
</feature>
<dbReference type="InParanoid" id="A0A0D0DPN7"/>
<dbReference type="AlphaFoldDB" id="A0A0D0DPN7"/>
<gene>
    <name evidence="1" type="ORF">PAXRUDRAFT_763793</name>
</gene>